<dbReference type="InterPro" id="IPR000228">
    <property type="entry name" value="RNA3'_term_phos_cyc"/>
</dbReference>
<dbReference type="AlphaFoldDB" id="A0A443HWI6"/>
<protein>
    <submittedName>
        <fullName evidence="3">Putative RNA 3'-terminal phosphate cyclase</fullName>
    </submittedName>
</protein>
<dbReference type="VEuPathDB" id="FungiDB:C8Q69DRAFT_400580"/>
<comment type="caution">
    <text evidence="3">The sequence shown here is derived from an EMBL/GenBank/DDBJ whole genome shotgun (WGS) entry which is preliminary data.</text>
</comment>
<gene>
    <name evidence="3" type="ORF">C8Q69DRAFT_400580</name>
</gene>
<dbReference type="GO" id="GO:0005634">
    <property type="term" value="C:nucleus"/>
    <property type="evidence" value="ECO:0007669"/>
    <property type="project" value="TreeGrafter"/>
</dbReference>
<dbReference type="EMBL" id="RCNU01000004">
    <property type="protein sequence ID" value="RWQ96185.1"/>
    <property type="molecule type" value="Genomic_DNA"/>
</dbReference>
<feature type="domain" description="RNA 3'-terminal phosphate cyclase" evidence="2">
    <location>
        <begin position="19"/>
        <end position="467"/>
    </location>
</feature>
<evidence type="ECO:0000313" key="4">
    <source>
        <dbReference type="Proteomes" id="UP000283841"/>
    </source>
</evidence>
<dbReference type="PANTHER" id="PTHR11096:SF0">
    <property type="entry name" value="RNA 3'-TERMINAL PHOSPHATE CYCLASE"/>
    <property type="match status" value="1"/>
</dbReference>
<evidence type="ECO:0000313" key="3">
    <source>
        <dbReference type="EMBL" id="RWQ96185.1"/>
    </source>
</evidence>
<evidence type="ECO:0000259" key="2">
    <source>
        <dbReference type="Pfam" id="PF01137"/>
    </source>
</evidence>
<proteinExistence type="predicted"/>
<dbReference type="STRING" id="264951.A0A443HWI6"/>
<dbReference type="InterPro" id="IPR023797">
    <property type="entry name" value="RNA3'_phos_cyclase_dom"/>
</dbReference>
<dbReference type="GO" id="GO:0006396">
    <property type="term" value="P:RNA processing"/>
    <property type="evidence" value="ECO:0007669"/>
    <property type="project" value="InterPro"/>
</dbReference>
<reference evidence="3 4" key="1">
    <citation type="journal article" date="2018" name="Front. Microbiol.">
        <title>Genomic and genetic insights into a cosmopolitan fungus, Paecilomyces variotii (Eurotiales).</title>
        <authorList>
            <person name="Urquhart A.S."/>
            <person name="Mondo S.J."/>
            <person name="Makela M.R."/>
            <person name="Hane J.K."/>
            <person name="Wiebenga A."/>
            <person name="He G."/>
            <person name="Mihaltcheva S."/>
            <person name="Pangilinan J."/>
            <person name="Lipzen A."/>
            <person name="Barry K."/>
            <person name="de Vries R.P."/>
            <person name="Grigoriev I.V."/>
            <person name="Idnurm A."/>
        </authorList>
    </citation>
    <scope>NUCLEOTIDE SEQUENCE [LARGE SCALE GENOMIC DNA]</scope>
    <source>
        <strain evidence="3 4">CBS 101075</strain>
    </source>
</reference>
<dbReference type="RefSeq" id="XP_028485830.1">
    <property type="nucleotide sequence ID" value="XM_028627890.1"/>
</dbReference>
<dbReference type="GeneID" id="39597167"/>
<dbReference type="Proteomes" id="UP000283841">
    <property type="component" value="Unassembled WGS sequence"/>
</dbReference>
<feature type="region of interest" description="Disordered" evidence="1">
    <location>
        <begin position="342"/>
        <end position="363"/>
    </location>
</feature>
<dbReference type="Pfam" id="PF01137">
    <property type="entry name" value="RTC"/>
    <property type="match status" value="1"/>
</dbReference>
<sequence>MASGEKEETNIVRIDGRTLEGGGQLVRNALALSALTSIPVTIDHIRGNRKGKTGLKGSHTAAVKFLAEICGGQVLGARVGSSQITFYPQGRLNEPCIKPEYTIQQSTPGSIFLVFQALYPYLLYAGARTHAHWPIRLNVTGGTNVSFSPSYDYIAQVLVPNLEKLGLPHLSVNLNRRGWGTGPLDLGSVTFEISPLTCGPTKDATNSHGPKLDRSIPKFPSFSIRRHRRGTITRIEVTILAPEIPLPIDDILSDSDPNTARRRSRTTGTYTVRSFLQAETCRGLADALASLPSHLFSNSDNRIPVKIHISEATGHPTRLYVLLVAHTSTGFRLGRDALLDGRADSEDRQHRSSHSNSSKDSMRSRIQRMIDRCITDFMEELQPAEGPGDEDSTSGPDIRGISKEKSCVDVFMRDQLVIFEALGKLQNTRDESGTLTGIDEEIEEDEHSWSMHTRTAMWVCEQFLGAKV</sequence>
<dbReference type="GO" id="GO:0003963">
    <property type="term" value="F:RNA-3'-phosphate cyclase activity"/>
    <property type="evidence" value="ECO:0007669"/>
    <property type="project" value="TreeGrafter"/>
</dbReference>
<keyword evidence="4" id="KW-1185">Reference proteome</keyword>
<dbReference type="InterPro" id="IPR037136">
    <property type="entry name" value="RNA3'_phos_cyclase_dom_sf"/>
</dbReference>
<dbReference type="PANTHER" id="PTHR11096">
    <property type="entry name" value="RNA 3' TERMINAL PHOSPHATE CYCLASE"/>
    <property type="match status" value="1"/>
</dbReference>
<dbReference type="Gene3D" id="3.65.10.20">
    <property type="entry name" value="RNA 3'-terminal phosphate cyclase domain"/>
    <property type="match status" value="2"/>
</dbReference>
<accession>A0A443HWI6</accession>
<organism evidence="3 4">
    <name type="scientific">Byssochlamys spectabilis</name>
    <name type="common">Paecilomyces variotii</name>
    <dbReference type="NCBI Taxonomy" id="264951"/>
    <lineage>
        <taxon>Eukaryota</taxon>
        <taxon>Fungi</taxon>
        <taxon>Dikarya</taxon>
        <taxon>Ascomycota</taxon>
        <taxon>Pezizomycotina</taxon>
        <taxon>Eurotiomycetes</taxon>
        <taxon>Eurotiomycetidae</taxon>
        <taxon>Eurotiales</taxon>
        <taxon>Thermoascaceae</taxon>
        <taxon>Paecilomyces</taxon>
    </lineage>
</organism>
<name>A0A443HWI6_BYSSP</name>
<dbReference type="FunFam" id="3.65.10.20:FF:000013">
    <property type="entry name" value="TatD related DNase"/>
    <property type="match status" value="1"/>
</dbReference>
<dbReference type="InterPro" id="IPR013792">
    <property type="entry name" value="RNA3'P_cycl/enolpyr_Trfase_a/b"/>
</dbReference>
<dbReference type="SUPFAM" id="SSF55205">
    <property type="entry name" value="EPT/RTPC-like"/>
    <property type="match status" value="1"/>
</dbReference>
<evidence type="ECO:0000256" key="1">
    <source>
        <dbReference type="SAM" id="MobiDB-lite"/>
    </source>
</evidence>